<dbReference type="EMBL" id="MIND01000018">
    <property type="protein sequence ID" value="POF88809.1"/>
    <property type="molecule type" value="Genomic_DNA"/>
</dbReference>
<name>A0A2S3WD13_PSEPU</name>
<keyword evidence="1" id="KW-0560">Oxidoreductase</keyword>
<comment type="caution">
    <text evidence="3">The sequence shown here is derived from an EMBL/GenBank/DDBJ whole genome shotgun (WGS) entry which is preliminary data.</text>
</comment>
<evidence type="ECO:0000313" key="3">
    <source>
        <dbReference type="EMBL" id="POF88809.1"/>
    </source>
</evidence>
<dbReference type="Gene3D" id="3.30.9.10">
    <property type="entry name" value="D-Amino Acid Oxidase, subunit A, domain 2"/>
    <property type="match status" value="1"/>
</dbReference>
<proteinExistence type="predicted"/>
<dbReference type="RefSeq" id="WP_103436917.1">
    <property type="nucleotide sequence ID" value="NZ_MIND01000018.1"/>
</dbReference>
<dbReference type="InterPro" id="IPR036188">
    <property type="entry name" value="FAD/NAD-bd_sf"/>
</dbReference>
<dbReference type="Pfam" id="PF01266">
    <property type="entry name" value="DAO"/>
    <property type="match status" value="1"/>
</dbReference>
<reference evidence="3 4" key="1">
    <citation type="submission" date="2016-08" db="EMBL/GenBank/DDBJ databases">
        <authorList>
            <person name="Seilhamer J.J."/>
        </authorList>
    </citation>
    <scope>NUCLEOTIDE SEQUENCE [LARGE SCALE GENOMIC DNA]</scope>
    <source>
        <strain evidence="3 4">KT-27</strain>
    </source>
</reference>
<dbReference type="Gene3D" id="3.50.50.60">
    <property type="entry name" value="FAD/NAD(P)-binding domain"/>
    <property type="match status" value="1"/>
</dbReference>
<evidence type="ECO:0000313" key="4">
    <source>
        <dbReference type="Proteomes" id="UP000237194"/>
    </source>
</evidence>
<sequence length="375" mass="40608">MSGVTIIVGGGLVGLATAYGLACKGQRVRLLDQGDTALRAARGNFGLVWVQGKGYGMPAYARLTLRSAARWPRLASDLLAETGIDVYLRQPGGFTLCLSQEDMAEEARQLHWLREALEGEYRFDELGPEDLRKRLPGIGSDVVGACYCPEDGHINPLLLLKALTSAVQRRGVSLETGCDVQKIEAIGSGYRLTGNGRTWEGDRVVLTAGLGNQSLAEQVDISLGLSPNRGQILITERLPHFLDYPTNYVRQTNEGTVQLGYSNESTGLNDGVSAHVMSDIAHRAVACFPRLANVQLVRAWGALRVLTPDGFPIYQRSPSMPGVFALTCHSGVTLAAVHAYEVAPWIAGGPPPYELEAFSDQRFKDPDYEVTSNGH</sequence>
<dbReference type="GO" id="GO:0005737">
    <property type="term" value="C:cytoplasm"/>
    <property type="evidence" value="ECO:0007669"/>
    <property type="project" value="TreeGrafter"/>
</dbReference>
<dbReference type="GO" id="GO:0016491">
    <property type="term" value="F:oxidoreductase activity"/>
    <property type="evidence" value="ECO:0007669"/>
    <property type="project" value="UniProtKB-KW"/>
</dbReference>
<dbReference type="InterPro" id="IPR006076">
    <property type="entry name" value="FAD-dep_OxRdtase"/>
</dbReference>
<evidence type="ECO:0000259" key="2">
    <source>
        <dbReference type="Pfam" id="PF01266"/>
    </source>
</evidence>
<dbReference type="PANTHER" id="PTHR13847">
    <property type="entry name" value="SARCOSINE DEHYDROGENASE-RELATED"/>
    <property type="match status" value="1"/>
</dbReference>
<gene>
    <name evidence="3" type="ORF">BGP80_12860</name>
</gene>
<reference evidence="3 4" key="2">
    <citation type="submission" date="2018-03" db="EMBL/GenBank/DDBJ databases">
        <title>Draft genome of Pseudomonas putida strain KT-27.</title>
        <authorList>
            <person name="Yoshizawa S."/>
            <person name="Khan N.H."/>
            <person name="Nishimura M."/>
            <person name="Chiura H.X."/>
            <person name="Ogura Y."/>
            <person name="Hayashi T."/>
            <person name="Kogure K."/>
        </authorList>
    </citation>
    <scope>NUCLEOTIDE SEQUENCE [LARGE SCALE GENOMIC DNA]</scope>
    <source>
        <strain evidence="3 4">KT-27</strain>
    </source>
</reference>
<dbReference type="AlphaFoldDB" id="A0A2S3WD13"/>
<dbReference type="SUPFAM" id="SSF54373">
    <property type="entry name" value="FAD-linked reductases, C-terminal domain"/>
    <property type="match status" value="1"/>
</dbReference>
<evidence type="ECO:0000256" key="1">
    <source>
        <dbReference type="ARBA" id="ARBA00023002"/>
    </source>
</evidence>
<accession>A0A2S3WD13</accession>
<organism evidence="3 4">
    <name type="scientific">Pseudomonas putida</name>
    <name type="common">Arthrobacter siderocapsulatus</name>
    <dbReference type="NCBI Taxonomy" id="303"/>
    <lineage>
        <taxon>Bacteria</taxon>
        <taxon>Pseudomonadati</taxon>
        <taxon>Pseudomonadota</taxon>
        <taxon>Gammaproteobacteria</taxon>
        <taxon>Pseudomonadales</taxon>
        <taxon>Pseudomonadaceae</taxon>
        <taxon>Pseudomonas</taxon>
    </lineage>
</organism>
<feature type="domain" description="FAD dependent oxidoreductase" evidence="2">
    <location>
        <begin position="6"/>
        <end position="343"/>
    </location>
</feature>
<protein>
    <submittedName>
        <fullName evidence="3">FAD-dependent oxidoreductase</fullName>
    </submittedName>
</protein>
<dbReference type="SUPFAM" id="SSF51905">
    <property type="entry name" value="FAD/NAD(P)-binding domain"/>
    <property type="match status" value="1"/>
</dbReference>
<dbReference type="PANTHER" id="PTHR13847:SF287">
    <property type="entry name" value="FAD-DEPENDENT OXIDOREDUCTASE DOMAIN-CONTAINING PROTEIN 1"/>
    <property type="match status" value="1"/>
</dbReference>
<dbReference type="Proteomes" id="UP000237194">
    <property type="component" value="Unassembled WGS sequence"/>
</dbReference>